<name>A0A939EKM8_9HYPH</name>
<dbReference type="PANTHER" id="PTHR46796:SF6">
    <property type="entry name" value="ARAC SUBFAMILY"/>
    <property type="match status" value="1"/>
</dbReference>
<feature type="domain" description="HTH araC/xylS-type" evidence="4">
    <location>
        <begin position="200"/>
        <end position="298"/>
    </location>
</feature>
<dbReference type="Gene3D" id="2.60.120.10">
    <property type="entry name" value="Jelly Rolls"/>
    <property type="match status" value="1"/>
</dbReference>
<dbReference type="SUPFAM" id="SSF46689">
    <property type="entry name" value="Homeodomain-like"/>
    <property type="match status" value="1"/>
</dbReference>
<evidence type="ECO:0000313" key="6">
    <source>
        <dbReference type="Proteomes" id="UP000664779"/>
    </source>
</evidence>
<dbReference type="Pfam" id="PF07883">
    <property type="entry name" value="Cupin_2"/>
    <property type="match status" value="1"/>
</dbReference>
<dbReference type="EMBL" id="JAFLNF010000002">
    <property type="protein sequence ID" value="MBO0344351.1"/>
    <property type="molecule type" value="Genomic_DNA"/>
</dbReference>
<protein>
    <submittedName>
        <fullName evidence="5">Helix-turn-helix domain-containing protein</fullName>
    </submittedName>
</protein>
<dbReference type="GO" id="GO:0043565">
    <property type="term" value="F:sequence-specific DNA binding"/>
    <property type="evidence" value="ECO:0007669"/>
    <property type="project" value="InterPro"/>
</dbReference>
<dbReference type="RefSeq" id="WP_206938380.1">
    <property type="nucleotide sequence ID" value="NZ_JAFLNF010000002.1"/>
</dbReference>
<dbReference type="Gene3D" id="1.10.10.60">
    <property type="entry name" value="Homeodomain-like"/>
    <property type="match status" value="1"/>
</dbReference>
<evidence type="ECO:0000259" key="4">
    <source>
        <dbReference type="PROSITE" id="PS01124"/>
    </source>
</evidence>
<dbReference type="AlphaFoldDB" id="A0A939EKM8"/>
<sequence length="322" mass="36540">MQFTRRELKDESVPVHPELNPRHPMVIFDDHRFCAGEALDVHAMPGPHMHSQIELNFLLEGRMSYWFDGRELTIDAGRLCLFWGMIPHQVTDTEAPTRFVCFYVPMAVFLRLANMDGLRDAIFRGAMVEALEVRSYDREIFLRWREELLSGDEGLAEIVRNELTARLLRIARDGWRDLREEGSAIAGFHAMETERARHVEGMLRFITENALEGIGVKDVASDRGLHPNYAMTLFKKAVGHTINQAIARNRLDTAQSLLISTDLPVVDVAFESGFGSVSRFYEAFSRRFHDKPTVFRKRMREKGLATAASNWSISAQGASGAG</sequence>
<evidence type="ECO:0000256" key="3">
    <source>
        <dbReference type="ARBA" id="ARBA00023163"/>
    </source>
</evidence>
<evidence type="ECO:0000313" key="5">
    <source>
        <dbReference type="EMBL" id="MBO0344351.1"/>
    </source>
</evidence>
<dbReference type="InterPro" id="IPR037923">
    <property type="entry name" value="HTH-like"/>
</dbReference>
<gene>
    <name evidence="5" type="ORF">J0X15_03870</name>
</gene>
<dbReference type="PROSITE" id="PS01124">
    <property type="entry name" value="HTH_ARAC_FAMILY_2"/>
    <property type="match status" value="1"/>
</dbReference>
<comment type="caution">
    <text evidence="5">The sequence shown here is derived from an EMBL/GenBank/DDBJ whole genome shotgun (WGS) entry which is preliminary data.</text>
</comment>
<dbReference type="PANTHER" id="PTHR46796">
    <property type="entry name" value="HTH-TYPE TRANSCRIPTIONAL ACTIVATOR RHAS-RELATED"/>
    <property type="match status" value="1"/>
</dbReference>
<evidence type="ECO:0000256" key="1">
    <source>
        <dbReference type="ARBA" id="ARBA00023015"/>
    </source>
</evidence>
<proteinExistence type="predicted"/>
<dbReference type="Pfam" id="PF12833">
    <property type="entry name" value="HTH_18"/>
    <property type="match status" value="1"/>
</dbReference>
<dbReference type="SUPFAM" id="SSF51215">
    <property type="entry name" value="Regulatory protein AraC"/>
    <property type="match status" value="1"/>
</dbReference>
<keyword evidence="3" id="KW-0804">Transcription</keyword>
<dbReference type="Proteomes" id="UP000664779">
    <property type="component" value="Unassembled WGS sequence"/>
</dbReference>
<dbReference type="InterPro" id="IPR009057">
    <property type="entry name" value="Homeodomain-like_sf"/>
</dbReference>
<dbReference type="GO" id="GO:0003700">
    <property type="term" value="F:DNA-binding transcription factor activity"/>
    <property type="evidence" value="ECO:0007669"/>
    <property type="project" value="InterPro"/>
</dbReference>
<keyword evidence="1" id="KW-0805">Transcription regulation</keyword>
<dbReference type="InterPro" id="IPR013096">
    <property type="entry name" value="Cupin_2"/>
</dbReference>
<evidence type="ECO:0000256" key="2">
    <source>
        <dbReference type="ARBA" id="ARBA00023125"/>
    </source>
</evidence>
<dbReference type="InterPro" id="IPR050204">
    <property type="entry name" value="AraC_XylS_family_regulators"/>
</dbReference>
<dbReference type="InterPro" id="IPR014710">
    <property type="entry name" value="RmlC-like_jellyroll"/>
</dbReference>
<keyword evidence="6" id="KW-1185">Reference proteome</keyword>
<dbReference type="SMART" id="SM00342">
    <property type="entry name" value="HTH_ARAC"/>
    <property type="match status" value="1"/>
</dbReference>
<organism evidence="5 6">
    <name type="scientific">Roseibium limicola</name>
    <dbReference type="NCBI Taxonomy" id="2816037"/>
    <lineage>
        <taxon>Bacteria</taxon>
        <taxon>Pseudomonadati</taxon>
        <taxon>Pseudomonadota</taxon>
        <taxon>Alphaproteobacteria</taxon>
        <taxon>Hyphomicrobiales</taxon>
        <taxon>Stappiaceae</taxon>
        <taxon>Roseibium</taxon>
    </lineage>
</organism>
<reference evidence="5" key="1">
    <citation type="submission" date="2021-03" db="EMBL/GenBank/DDBJ databases">
        <title>Roseibium sp. CAU 1637 isolated from Incheon.</title>
        <authorList>
            <person name="Kim W."/>
        </authorList>
    </citation>
    <scope>NUCLEOTIDE SEQUENCE</scope>
    <source>
        <strain evidence="5">CAU 1637</strain>
    </source>
</reference>
<dbReference type="InterPro" id="IPR018060">
    <property type="entry name" value="HTH_AraC"/>
</dbReference>
<accession>A0A939EKM8</accession>
<keyword evidence="2" id="KW-0238">DNA-binding</keyword>